<dbReference type="RefSeq" id="WP_137730718.1">
    <property type="nucleotide sequence ID" value="NZ_BJCL01000001.1"/>
</dbReference>
<evidence type="ECO:0000259" key="1">
    <source>
        <dbReference type="Pfam" id="PF14065"/>
    </source>
</evidence>
<dbReference type="OrthoDB" id="7560784at2"/>
<name>A0A480ALR9_9BURK</name>
<organism evidence="2 3">
    <name type="scientific">Pseudaquabacterium pictum</name>
    <dbReference type="NCBI Taxonomy" id="2315236"/>
    <lineage>
        <taxon>Bacteria</taxon>
        <taxon>Pseudomonadati</taxon>
        <taxon>Pseudomonadota</taxon>
        <taxon>Betaproteobacteria</taxon>
        <taxon>Burkholderiales</taxon>
        <taxon>Sphaerotilaceae</taxon>
        <taxon>Pseudaquabacterium</taxon>
    </lineage>
</organism>
<dbReference type="Proteomes" id="UP000301751">
    <property type="component" value="Unassembled WGS sequence"/>
</dbReference>
<proteinExistence type="predicted"/>
<reference evidence="3" key="1">
    <citation type="submission" date="2019-03" db="EMBL/GenBank/DDBJ databases">
        <title>Aquabacterium pictum sp.nov., the first bacteriochlorophyll a-containing freshwater bacterium in the genus Aquabacterium of the class Betaproteobacteria.</title>
        <authorList>
            <person name="Hirose S."/>
            <person name="Tank M."/>
            <person name="Hara E."/>
            <person name="Tamaki H."/>
            <person name="Takaichi S."/>
            <person name="Haruta S."/>
            <person name="Hanada S."/>
        </authorList>
    </citation>
    <scope>NUCLEOTIDE SEQUENCE [LARGE SCALE GENOMIC DNA]</scope>
    <source>
        <strain evidence="3">W35</strain>
    </source>
</reference>
<keyword evidence="3" id="KW-1185">Reference proteome</keyword>
<dbReference type="AlphaFoldDB" id="A0A480ALR9"/>
<dbReference type="EMBL" id="BJCL01000001">
    <property type="protein sequence ID" value="GCL60922.1"/>
    <property type="molecule type" value="Genomic_DNA"/>
</dbReference>
<protein>
    <recommendedName>
        <fullName evidence="1">Pvc16 N-terminal domain-containing protein</fullName>
    </recommendedName>
</protein>
<dbReference type="Pfam" id="PF14065">
    <property type="entry name" value="Pvc16_N"/>
    <property type="match status" value="1"/>
</dbReference>
<comment type="caution">
    <text evidence="2">The sequence shown here is derived from an EMBL/GenBank/DDBJ whole genome shotgun (WGS) entry which is preliminary data.</text>
</comment>
<sequence length="195" mass="21858">MIGDVLSLLRDQLDSFLRTAAPALDEGAGDARVQLPDGAKADPIEFRLNAITLLLVNIEQETGLRSADPYLRMPGDAGLRKLQPEIQLNLKLLAVARFKVYEQGLNQLGHVIRFLQQHRSIEPASRPGWPPQLDRLVLELVTLPQAEQNEIWSALRVSYQPSALFRVRMVVFRDTDGAAVPQIVQSRVRVVQQHT</sequence>
<evidence type="ECO:0000313" key="3">
    <source>
        <dbReference type="Proteomes" id="UP000301751"/>
    </source>
</evidence>
<gene>
    <name evidence="2" type="ORF">AQPW35_00030</name>
</gene>
<feature type="domain" description="Pvc16 N-terminal" evidence="1">
    <location>
        <begin position="7"/>
        <end position="185"/>
    </location>
</feature>
<accession>A0A480ALR9</accession>
<dbReference type="InterPro" id="IPR025351">
    <property type="entry name" value="Pvc16_N"/>
</dbReference>
<evidence type="ECO:0000313" key="2">
    <source>
        <dbReference type="EMBL" id="GCL60922.1"/>
    </source>
</evidence>